<dbReference type="Proteomes" id="UP000677082">
    <property type="component" value="Unassembled WGS sequence"/>
</dbReference>
<evidence type="ECO:0000256" key="2">
    <source>
        <dbReference type="ARBA" id="ARBA00023315"/>
    </source>
</evidence>
<comment type="caution">
    <text evidence="4">The sequence shown here is derived from an EMBL/GenBank/DDBJ whole genome shotgun (WGS) entry which is preliminary data.</text>
</comment>
<accession>A0A919T7L3</accession>
<evidence type="ECO:0000313" key="4">
    <source>
        <dbReference type="EMBL" id="GIM89350.1"/>
    </source>
</evidence>
<organism evidence="4 5">
    <name type="scientific">Paractinoplanes toevensis</name>
    <dbReference type="NCBI Taxonomy" id="571911"/>
    <lineage>
        <taxon>Bacteria</taxon>
        <taxon>Bacillati</taxon>
        <taxon>Actinomycetota</taxon>
        <taxon>Actinomycetes</taxon>
        <taxon>Micromonosporales</taxon>
        <taxon>Micromonosporaceae</taxon>
        <taxon>Paractinoplanes</taxon>
    </lineage>
</organism>
<evidence type="ECO:0000259" key="3">
    <source>
        <dbReference type="PROSITE" id="PS51186"/>
    </source>
</evidence>
<name>A0A919T7L3_9ACTN</name>
<dbReference type="Gene3D" id="3.40.630.30">
    <property type="match status" value="1"/>
</dbReference>
<dbReference type="AlphaFoldDB" id="A0A919T7L3"/>
<evidence type="ECO:0000256" key="1">
    <source>
        <dbReference type="ARBA" id="ARBA00022679"/>
    </source>
</evidence>
<dbReference type="InterPro" id="IPR050832">
    <property type="entry name" value="Bact_Acetyltransf"/>
</dbReference>
<evidence type="ECO:0000313" key="5">
    <source>
        <dbReference type="Proteomes" id="UP000677082"/>
    </source>
</evidence>
<keyword evidence="5" id="KW-1185">Reference proteome</keyword>
<dbReference type="EMBL" id="BOQN01000014">
    <property type="protein sequence ID" value="GIM89350.1"/>
    <property type="molecule type" value="Genomic_DNA"/>
</dbReference>
<keyword evidence="2" id="KW-0012">Acyltransferase</keyword>
<dbReference type="PANTHER" id="PTHR43877">
    <property type="entry name" value="AMINOALKYLPHOSPHONATE N-ACETYLTRANSFERASE-RELATED-RELATED"/>
    <property type="match status" value="1"/>
</dbReference>
<dbReference type="SUPFAM" id="SSF55729">
    <property type="entry name" value="Acyl-CoA N-acyltransferases (Nat)"/>
    <property type="match status" value="1"/>
</dbReference>
<dbReference type="InterPro" id="IPR016181">
    <property type="entry name" value="Acyl_CoA_acyltransferase"/>
</dbReference>
<gene>
    <name evidence="4" type="ORF">Ato02nite_011430</name>
</gene>
<proteinExistence type="predicted"/>
<dbReference type="GO" id="GO:0016747">
    <property type="term" value="F:acyltransferase activity, transferring groups other than amino-acyl groups"/>
    <property type="evidence" value="ECO:0007669"/>
    <property type="project" value="InterPro"/>
</dbReference>
<reference evidence="4 5" key="1">
    <citation type="submission" date="2021-03" db="EMBL/GenBank/DDBJ databases">
        <title>Whole genome shotgun sequence of Actinoplanes toevensis NBRC 105298.</title>
        <authorList>
            <person name="Komaki H."/>
            <person name="Tamura T."/>
        </authorList>
    </citation>
    <scope>NUCLEOTIDE SEQUENCE [LARGE SCALE GENOMIC DNA]</scope>
    <source>
        <strain evidence="4 5">NBRC 105298</strain>
    </source>
</reference>
<protein>
    <recommendedName>
        <fullName evidence="3">N-acetyltransferase domain-containing protein</fullName>
    </recommendedName>
</protein>
<dbReference type="InterPro" id="IPR000182">
    <property type="entry name" value="GNAT_dom"/>
</dbReference>
<sequence>MDSGWRELAISRRAEAADAPAVADVIIRSRRAAAGAIPAAVHSDAEVHEWIGAVVVPDREVWLTEDADGRPLAALVLDDDWIDQLYVEPAVTGHGLGSQLVELAKSRRPGGLQLWTFATNTGAQRFYRRHGFIEAETTDGAGNEEKAPDIRFVWAPA</sequence>
<keyword evidence="1" id="KW-0808">Transferase</keyword>
<feature type="domain" description="N-acetyltransferase" evidence="3">
    <location>
        <begin position="9"/>
        <end position="157"/>
    </location>
</feature>
<dbReference type="PROSITE" id="PS51186">
    <property type="entry name" value="GNAT"/>
    <property type="match status" value="1"/>
</dbReference>
<dbReference type="Pfam" id="PF13508">
    <property type="entry name" value="Acetyltransf_7"/>
    <property type="match status" value="1"/>
</dbReference>